<feature type="domain" description="YgjP-like metallopeptidase" evidence="1">
    <location>
        <begin position="32"/>
        <end position="217"/>
    </location>
</feature>
<accession>A0A6G7ZKV0</accession>
<dbReference type="AlphaFoldDB" id="A0A6G7ZKV0"/>
<dbReference type="EMBL" id="CP049871">
    <property type="protein sequence ID" value="QIL01545.1"/>
    <property type="molecule type" value="Genomic_DNA"/>
</dbReference>
<dbReference type="CDD" id="cd07344">
    <property type="entry name" value="M48_yhfN_like"/>
    <property type="match status" value="1"/>
</dbReference>
<dbReference type="InterPro" id="IPR053136">
    <property type="entry name" value="UTP_pyrophosphatase-like"/>
</dbReference>
<dbReference type="InterPro" id="IPR002725">
    <property type="entry name" value="YgjP-like_metallopeptidase"/>
</dbReference>
<protein>
    <submittedName>
        <fullName evidence="2">M48 family metallopeptidase</fullName>
    </submittedName>
</protein>
<evidence type="ECO:0000259" key="1">
    <source>
        <dbReference type="Pfam" id="PF01863"/>
    </source>
</evidence>
<evidence type="ECO:0000313" key="3">
    <source>
        <dbReference type="Proteomes" id="UP000502502"/>
    </source>
</evidence>
<dbReference type="RefSeq" id="WP_166092181.1">
    <property type="nucleotide sequence ID" value="NZ_CP049871.1"/>
</dbReference>
<dbReference type="Pfam" id="PF01863">
    <property type="entry name" value="YgjP-like"/>
    <property type="match status" value="1"/>
</dbReference>
<dbReference type="PANTHER" id="PTHR30399">
    <property type="entry name" value="UNCHARACTERIZED PROTEIN YGJP"/>
    <property type="match status" value="1"/>
</dbReference>
<dbReference type="Gene3D" id="3.30.2010.10">
    <property type="entry name" value="Metalloproteases ('zincins'), catalytic domain"/>
    <property type="match status" value="1"/>
</dbReference>
<organism evidence="2 3">
    <name type="scientific">Sphingomonas sinipercae</name>
    <dbReference type="NCBI Taxonomy" id="2714944"/>
    <lineage>
        <taxon>Bacteria</taxon>
        <taxon>Pseudomonadati</taxon>
        <taxon>Pseudomonadota</taxon>
        <taxon>Alphaproteobacteria</taxon>
        <taxon>Sphingomonadales</taxon>
        <taxon>Sphingomonadaceae</taxon>
        <taxon>Sphingomonas</taxon>
    </lineage>
</organism>
<evidence type="ECO:0000313" key="2">
    <source>
        <dbReference type="EMBL" id="QIL01545.1"/>
    </source>
</evidence>
<name>A0A6G7ZKV0_9SPHN</name>
<proteinExistence type="predicted"/>
<dbReference type="Proteomes" id="UP000502502">
    <property type="component" value="Chromosome"/>
</dbReference>
<dbReference type="PANTHER" id="PTHR30399:SF1">
    <property type="entry name" value="UTP PYROPHOSPHATASE"/>
    <property type="match status" value="1"/>
</dbReference>
<gene>
    <name evidence="2" type="ORF">G7078_01225</name>
</gene>
<keyword evidence="3" id="KW-1185">Reference proteome</keyword>
<sequence>MNIIWSTVASERLERHPDLPAPILLSPLRSARRMRLRYDAARHLLKVTYPRGLSRRAVLSWATGHRDWIDRQITEAPAAEPFAPGATIPIDGADVLLVQVEGAGRSPLLAEGRLVVGGPASAFPGRIERFLKRLALETLSRETAEVAARAGIAPASVGIGDAATRWGSCSSARRIRYSWRLILAPAEARQFVVAHEVAHLIELNHGPKFKQVERDLFGGDVAEARALLRAWGPRLKGIGRRG</sequence>
<reference evidence="2 3" key="1">
    <citation type="submission" date="2020-03" db="EMBL/GenBank/DDBJ databases">
        <title>Sphingomonas sp. nov., isolated from fish.</title>
        <authorList>
            <person name="Hyun D.-W."/>
            <person name="Bae J.-W."/>
        </authorList>
    </citation>
    <scope>NUCLEOTIDE SEQUENCE [LARGE SCALE GENOMIC DNA]</scope>
    <source>
        <strain evidence="2 3">HDW15C</strain>
    </source>
</reference>
<dbReference type="KEGG" id="ssin:G7078_01225"/>